<evidence type="ECO:0000313" key="2">
    <source>
        <dbReference type="Proteomes" id="UP000299102"/>
    </source>
</evidence>
<reference evidence="1 2" key="1">
    <citation type="journal article" date="2019" name="Commun. Biol.">
        <title>The bagworm genome reveals a unique fibroin gene that provides high tensile strength.</title>
        <authorList>
            <person name="Kono N."/>
            <person name="Nakamura H."/>
            <person name="Ohtoshi R."/>
            <person name="Tomita M."/>
            <person name="Numata K."/>
            <person name="Arakawa K."/>
        </authorList>
    </citation>
    <scope>NUCLEOTIDE SEQUENCE [LARGE SCALE GENOMIC DNA]</scope>
</reference>
<dbReference type="EMBL" id="BGZK01000769">
    <property type="protein sequence ID" value="GBP59725.1"/>
    <property type="molecule type" value="Genomic_DNA"/>
</dbReference>
<dbReference type="AlphaFoldDB" id="A0A4C1XC55"/>
<evidence type="ECO:0000313" key="1">
    <source>
        <dbReference type="EMBL" id="GBP59725.1"/>
    </source>
</evidence>
<protein>
    <submittedName>
        <fullName evidence="1">Uncharacterized protein</fullName>
    </submittedName>
</protein>
<gene>
    <name evidence="1" type="ORF">EVAR_36510_1</name>
</gene>
<proteinExistence type="predicted"/>
<name>A0A4C1XC55_EUMVA</name>
<sequence>MDNKDVYGSVIGATRPVGTINKQLYVINELEENGTFEYGFLCDDTIGIVIQIETIIEIESGTGIGIVIVDMVGRCKRRRKSFDVHAGEAADENR</sequence>
<accession>A0A4C1XC55</accession>
<keyword evidence="2" id="KW-1185">Reference proteome</keyword>
<organism evidence="1 2">
    <name type="scientific">Eumeta variegata</name>
    <name type="common">Bagworm moth</name>
    <name type="synonym">Eumeta japonica</name>
    <dbReference type="NCBI Taxonomy" id="151549"/>
    <lineage>
        <taxon>Eukaryota</taxon>
        <taxon>Metazoa</taxon>
        <taxon>Ecdysozoa</taxon>
        <taxon>Arthropoda</taxon>
        <taxon>Hexapoda</taxon>
        <taxon>Insecta</taxon>
        <taxon>Pterygota</taxon>
        <taxon>Neoptera</taxon>
        <taxon>Endopterygota</taxon>
        <taxon>Lepidoptera</taxon>
        <taxon>Glossata</taxon>
        <taxon>Ditrysia</taxon>
        <taxon>Tineoidea</taxon>
        <taxon>Psychidae</taxon>
        <taxon>Oiketicinae</taxon>
        <taxon>Eumeta</taxon>
    </lineage>
</organism>
<dbReference type="Proteomes" id="UP000299102">
    <property type="component" value="Unassembled WGS sequence"/>
</dbReference>
<comment type="caution">
    <text evidence="1">The sequence shown here is derived from an EMBL/GenBank/DDBJ whole genome shotgun (WGS) entry which is preliminary data.</text>
</comment>